<reference evidence="1" key="1">
    <citation type="submission" date="2018-05" db="EMBL/GenBank/DDBJ databases">
        <authorList>
            <person name="Lanie J.A."/>
            <person name="Ng W.-L."/>
            <person name="Kazmierczak K.M."/>
            <person name="Andrzejewski T.M."/>
            <person name="Davidsen T.M."/>
            <person name="Wayne K.J."/>
            <person name="Tettelin H."/>
            <person name="Glass J.I."/>
            <person name="Rusch D."/>
            <person name="Podicherti R."/>
            <person name="Tsui H.-C.T."/>
            <person name="Winkler M.E."/>
        </authorList>
    </citation>
    <scope>NUCLEOTIDE SEQUENCE</scope>
</reference>
<protein>
    <submittedName>
        <fullName evidence="1">Uncharacterized protein</fullName>
    </submittedName>
</protein>
<gene>
    <name evidence="1" type="ORF">METZ01_LOCUS186022</name>
</gene>
<sequence length="29" mass="3100">MARRHTQRVLISCSLVACPALGQSTALSE</sequence>
<dbReference type="AlphaFoldDB" id="A0A382D400"/>
<feature type="non-terminal residue" evidence="1">
    <location>
        <position position="29"/>
    </location>
</feature>
<accession>A0A382D400</accession>
<dbReference type="EMBL" id="UINC01037538">
    <property type="protein sequence ID" value="SVB33168.1"/>
    <property type="molecule type" value="Genomic_DNA"/>
</dbReference>
<evidence type="ECO:0000313" key="1">
    <source>
        <dbReference type="EMBL" id="SVB33168.1"/>
    </source>
</evidence>
<name>A0A382D400_9ZZZZ</name>
<proteinExistence type="predicted"/>
<organism evidence="1">
    <name type="scientific">marine metagenome</name>
    <dbReference type="NCBI Taxonomy" id="408172"/>
    <lineage>
        <taxon>unclassified sequences</taxon>
        <taxon>metagenomes</taxon>
        <taxon>ecological metagenomes</taxon>
    </lineage>
</organism>